<evidence type="ECO:0000259" key="11">
    <source>
        <dbReference type="Pfam" id="PF02782"/>
    </source>
</evidence>
<dbReference type="GO" id="GO:0005739">
    <property type="term" value="C:mitochondrion"/>
    <property type="evidence" value="ECO:0007669"/>
    <property type="project" value="TreeGrafter"/>
</dbReference>
<evidence type="ECO:0000256" key="10">
    <source>
        <dbReference type="ARBA" id="ARBA00052101"/>
    </source>
</evidence>
<keyword evidence="6" id="KW-0418">Kinase</keyword>
<evidence type="ECO:0000256" key="9">
    <source>
        <dbReference type="ARBA" id="ARBA00043149"/>
    </source>
</evidence>
<evidence type="ECO:0000256" key="5">
    <source>
        <dbReference type="ARBA" id="ARBA00022741"/>
    </source>
</evidence>
<dbReference type="GO" id="GO:0004370">
    <property type="term" value="F:glycerol kinase activity"/>
    <property type="evidence" value="ECO:0007669"/>
    <property type="project" value="UniProtKB-EC"/>
</dbReference>
<accession>A0A7S2CSB0</accession>
<dbReference type="Gene3D" id="3.30.420.40">
    <property type="match status" value="1"/>
</dbReference>
<dbReference type="Pfam" id="PF02782">
    <property type="entry name" value="FGGY_C"/>
    <property type="match status" value="1"/>
</dbReference>
<reference evidence="12" key="1">
    <citation type="submission" date="2021-01" db="EMBL/GenBank/DDBJ databases">
        <authorList>
            <person name="Corre E."/>
            <person name="Pelletier E."/>
            <person name="Niang G."/>
            <person name="Scheremetjew M."/>
            <person name="Finn R."/>
            <person name="Kale V."/>
            <person name="Holt S."/>
            <person name="Cochrane G."/>
            <person name="Meng A."/>
            <person name="Brown T."/>
            <person name="Cohen L."/>
        </authorList>
    </citation>
    <scope>NUCLEOTIDE SEQUENCE</scope>
    <source>
        <strain evidence="12">CCMP1381</strain>
    </source>
</reference>
<evidence type="ECO:0000256" key="1">
    <source>
        <dbReference type="ARBA" id="ARBA00005190"/>
    </source>
</evidence>
<dbReference type="GO" id="GO:0006641">
    <property type="term" value="P:triglyceride metabolic process"/>
    <property type="evidence" value="ECO:0007669"/>
    <property type="project" value="TreeGrafter"/>
</dbReference>
<evidence type="ECO:0000256" key="2">
    <source>
        <dbReference type="ARBA" id="ARBA00009156"/>
    </source>
</evidence>
<dbReference type="InterPro" id="IPR018483">
    <property type="entry name" value="Carb_kinase_FGGY_CS"/>
</dbReference>
<dbReference type="InterPro" id="IPR018485">
    <property type="entry name" value="FGGY_C"/>
</dbReference>
<dbReference type="InterPro" id="IPR043129">
    <property type="entry name" value="ATPase_NBD"/>
</dbReference>
<comment type="catalytic activity">
    <reaction evidence="10">
        <text>glycerol + ATP = sn-glycerol 3-phosphate + ADP + H(+)</text>
        <dbReference type="Rhea" id="RHEA:21644"/>
        <dbReference type="ChEBI" id="CHEBI:15378"/>
        <dbReference type="ChEBI" id="CHEBI:17754"/>
        <dbReference type="ChEBI" id="CHEBI:30616"/>
        <dbReference type="ChEBI" id="CHEBI:57597"/>
        <dbReference type="ChEBI" id="CHEBI:456216"/>
        <dbReference type="EC" id="2.7.1.30"/>
    </reaction>
</comment>
<comment type="similarity">
    <text evidence="2">Belongs to the FGGY kinase family.</text>
</comment>
<protein>
    <recommendedName>
        <fullName evidence="3">glycerol kinase</fullName>
        <ecNumber evidence="3">2.7.1.30</ecNumber>
    </recommendedName>
    <alternativeName>
        <fullName evidence="9">ATP:glycerol 3-phosphotransferase</fullName>
    </alternativeName>
</protein>
<dbReference type="PROSITE" id="PS00445">
    <property type="entry name" value="FGGY_KINASES_2"/>
    <property type="match status" value="1"/>
</dbReference>
<feature type="domain" description="Carbohydrate kinase FGGY C-terminal" evidence="11">
    <location>
        <begin position="2"/>
        <end position="178"/>
    </location>
</feature>
<dbReference type="EMBL" id="HBGS01032742">
    <property type="protein sequence ID" value="CAD9434158.1"/>
    <property type="molecule type" value="Transcribed_RNA"/>
</dbReference>
<keyword evidence="7" id="KW-0319">Glycerol metabolism</keyword>
<name>A0A7S2CSB0_9STRA</name>
<evidence type="ECO:0000256" key="6">
    <source>
        <dbReference type="ARBA" id="ARBA00022777"/>
    </source>
</evidence>
<dbReference type="GO" id="GO:0046167">
    <property type="term" value="P:glycerol-3-phosphate biosynthetic process"/>
    <property type="evidence" value="ECO:0007669"/>
    <property type="project" value="TreeGrafter"/>
</dbReference>
<proteinExistence type="inferred from homology"/>
<dbReference type="AlphaFoldDB" id="A0A7S2CSB0"/>
<keyword evidence="4" id="KW-0808">Transferase</keyword>
<sequence>MMNTGDQVVPSTHGLLSTVAYQLEGQKPVYALEGAVSYSGSLIQWLRDQLELFSDAKDTDELAAEDNGGVYFVPAFNGLFAPHWEEDARGVICGLTAYNSKRHLVRAALEASAFQALDVLEAMELDSGVKLQELRVDGGMTASKVLPQFQADVAMTPVTRPKQLETTAMGAAFSAGLAVGFWRDLDEIGRLISVESRWEPLMAEEERDRTYGYWKKAVDRSKGWVDSERGLK</sequence>
<evidence type="ECO:0000256" key="8">
    <source>
        <dbReference type="ARBA" id="ARBA00022840"/>
    </source>
</evidence>
<evidence type="ECO:0000256" key="4">
    <source>
        <dbReference type="ARBA" id="ARBA00022679"/>
    </source>
</evidence>
<gene>
    <name evidence="12" type="ORF">DSPE1174_LOCUS16821</name>
</gene>
<comment type="pathway">
    <text evidence="1">Polyol metabolism; glycerol degradation via glycerol kinase pathway; sn-glycerol 3-phosphate from glycerol: step 1/1.</text>
</comment>
<dbReference type="GO" id="GO:0005524">
    <property type="term" value="F:ATP binding"/>
    <property type="evidence" value="ECO:0007669"/>
    <property type="project" value="UniProtKB-KW"/>
</dbReference>
<dbReference type="PANTHER" id="PTHR10196">
    <property type="entry name" value="SUGAR KINASE"/>
    <property type="match status" value="1"/>
</dbReference>
<keyword evidence="8" id="KW-0067">ATP-binding</keyword>
<dbReference type="SUPFAM" id="SSF53067">
    <property type="entry name" value="Actin-like ATPase domain"/>
    <property type="match status" value="1"/>
</dbReference>
<evidence type="ECO:0000313" key="12">
    <source>
        <dbReference type="EMBL" id="CAD9434158.1"/>
    </source>
</evidence>
<dbReference type="GO" id="GO:0006071">
    <property type="term" value="P:glycerol metabolic process"/>
    <property type="evidence" value="ECO:0007669"/>
    <property type="project" value="UniProtKB-KW"/>
</dbReference>
<dbReference type="EC" id="2.7.1.30" evidence="3"/>
<evidence type="ECO:0000256" key="7">
    <source>
        <dbReference type="ARBA" id="ARBA00022798"/>
    </source>
</evidence>
<evidence type="ECO:0000256" key="3">
    <source>
        <dbReference type="ARBA" id="ARBA00012099"/>
    </source>
</evidence>
<dbReference type="PANTHER" id="PTHR10196:SF69">
    <property type="entry name" value="GLYCEROL KINASE"/>
    <property type="match status" value="1"/>
</dbReference>
<dbReference type="FunFam" id="3.30.420.40:FF:000007">
    <property type="entry name" value="Glycerol kinase"/>
    <property type="match status" value="1"/>
</dbReference>
<organism evidence="12">
    <name type="scientific">Octactis speculum</name>
    <dbReference type="NCBI Taxonomy" id="3111310"/>
    <lineage>
        <taxon>Eukaryota</taxon>
        <taxon>Sar</taxon>
        <taxon>Stramenopiles</taxon>
        <taxon>Ochrophyta</taxon>
        <taxon>Dictyochophyceae</taxon>
        <taxon>Dictyochales</taxon>
        <taxon>Dictyochaceae</taxon>
        <taxon>Octactis</taxon>
    </lineage>
</organism>
<keyword evidence="5" id="KW-0547">Nucleotide-binding</keyword>